<evidence type="ECO:0000313" key="1">
    <source>
        <dbReference type="EMBL" id="CAE0692740.1"/>
    </source>
</evidence>
<dbReference type="EMBL" id="CAKKNE010000001">
    <property type="protein sequence ID" value="CAH0366092.1"/>
    <property type="molecule type" value="Genomic_DNA"/>
</dbReference>
<evidence type="ECO:0000313" key="2">
    <source>
        <dbReference type="EMBL" id="CAH0366092.1"/>
    </source>
</evidence>
<keyword evidence="3" id="KW-1185">Reference proteome</keyword>
<proteinExistence type="predicted"/>
<dbReference type="Proteomes" id="UP000789595">
    <property type="component" value="Unassembled WGS sequence"/>
</dbReference>
<dbReference type="OrthoDB" id="186314at2759"/>
<evidence type="ECO:0000313" key="3">
    <source>
        <dbReference type="Proteomes" id="UP000789595"/>
    </source>
</evidence>
<reference evidence="1" key="1">
    <citation type="submission" date="2021-01" db="EMBL/GenBank/DDBJ databases">
        <authorList>
            <person name="Corre E."/>
            <person name="Pelletier E."/>
            <person name="Niang G."/>
            <person name="Scheremetjew M."/>
            <person name="Finn R."/>
            <person name="Kale V."/>
            <person name="Holt S."/>
            <person name="Cochrane G."/>
            <person name="Meng A."/>
            <person name="Brown T."/>
            <person name="Cohen L."/>
        </authorList>
    </citation>
    <scope>NUCLEOTIDE SEQUENCE</scope>
    <source>
        <strain evidence="1">CCMP1756</strain>
    </source>
</reference>
<sequence length="237" mass="26505">MLAARSLRALGARSLAARGTQSRLAAQKLPVVATQTRNFALAHKTEIDDERMPTTYADYSNHVLLMLSAHGDDQAIRERMVRDVMKVDGVDHVEAEGKVGEIEQAAKAGLAMSRLPYRVGIAAALVAGFGSIPMCFDLHTVLWFNEQYVTMDVEDAKNLETWLEVGSWSWNWMEPPLGQASFFLLCLQYSRDQMKNIGMKTYTERVKDKRGAKLVEKFPQYNGIVVAEFGRTIMDSG</sequence>
<accession>A0A7S3ZSR6</accession>
<dbReference type="EMBL" id="HBIW01009579">
    <property type="protein sequence ID" value="CAE0692740.1"/>
    <property type="molecule type" value="Transcribed_RNA"/>
</dbReference>
<protein>
    <submittedName>
        <fullName evidence="1">Uncharacterized protein</fullName>
    </submittedName>
</protein>
<gene>
    <name evidence="1" type="ORF">PCAL00307_LOCUS8176</name>
    <name evidence="2" type="ORF">PECAL_1P25650</name>
</gene>
<dbReference type="AlphaFoldDB" id="A0A7S3ZSR6"/>
<organism evidence="1">
    <name type="scientific">Pelagomonas calceolata</name>
    <dbReference type="NCBI Taxonomy" id="35677"/>
    <lineage>
        <taxon>Eukaryota</taxon>
        <taxon>Sar</taxon>
        <taxon>Stramenopiles</taxon>
        <taxon>Ochrophyta</taxon>
        <taxon>Pelagophyceae</taxon>
        <taxon>Pelagomonadales</taxon>
        <taxon>Pelagomonadaceae</taxon>
        <taxon>Pelagomonas</taxon>
    </lineage>
</organism>
<reference evidence="2" key="2">
    <citation type="submission" date="2021-11" db="EMBL/GenBank/DDBJ databases">
        <authorList>
            <consortium name="Genoscope - CEA"/>
            <person name="William W."/>
        </authorList>
    </citation>
    <scope>NUCLEOTIDE SEQUENCE</scope>
</reference>
<name>A0A7S3ZSR6_9STRA</name>